<evidence type="ECO:0000313" key="3">
    <source>
        <dbReference type="Proteomes" id="UP001066276"/>
    </source>
</evidence>
<sequence>MEPPGGPFVQTPPPVRPERAPSPNARAVSRLHRQQKRPRPTSKSGVAAPAGVLWGQTGLRGATQAPRPAGCCTTCRRQGQVIAALHRAAGPQPDLTAKPARSKITSPPAVPTTQPAAAPPRRPLQDPAGSNAGARAHPPVSRSWPPKSLHRPRNSKVREH</sequence>
<feature type="compositionally biased region" description="Pro residues" evidence="1">
    <location>
        <begin position="1"/>
        <end position="15"/>
    </location>
</feature>
<keyword evidence="3" id="KW-1185">Reference proteome</keyword>
<dbReference type="EMBL" id="JANPWB010000009">
    <property type="protein sequence ID" value="KAJ1151226.1"/>
    <property type="molecule type" value="Genomic_DNA"/>
</dbReference>
<dbReference type="Proteomes" id="UP001066276">
    <property type="component" value="Chromosome 5"/>
</dbReference>
<comment type="caution">
    <text evidence="2">The sequence shown here is derived from an EMBL/GenBank/DDBJ whole genome shotgun (WGS) entry which is preliminary data.</text>
</comment>
<name>A0AAV7RI78_PLEWA</name>
<evidence type="ECO:0000313" key="2">
    <source>
        <dbReference type="EMBL" id="KAJ1151226.1"/>
    </source>
</evidence>
<feature type="compositionally biased region" description="Basic residues" evidence="1">
    <location>
        <begin position="148"/>
        <end position="160"/>
    </location>
</feature>
<dbReference type="AlphaFoldDB" id="A0AAV7RI78"/>
<evidence type="ECO:0000256" key="1">
    <source>
        <dbReference type="SAM" id="MobiDB-lite"/>
    </source>
</evidence>
<organism evidence="2 3">
    <name type="scientific">Pleurodeles waltl</name>
    <name type="common">Iberian ribbed newt</name>
    <dbReference type="NCBI Taxonomy" id="8319"/>
    <lineage>
        <taxon>Eukaryota</taxon>
        <taxon>Metazoa</taxon>
        <taxon>Chordata</taxon>
        <taxon>Craniata</taxon>
        <taxon>Vertebrata</taxon>
        <taxon>Euteleostomi</taxon>
        <taxon>Amphibia</taxon>
        <taxon>Batrachia</taxon>
        <taxon>Caudata</taxon>
        <taxon>Salamandroidea</taxon>
        <taxon>Salamandridae</taxon>
        <taxon>Pleurodelinae</taxon>
        <taxon>Pleurodeles</taxon>
    </lineage>
</organism>
<feature type="region of interest" description="Disordered" evidence="1">
    <location>
        <begin position="1"/>
        <end position="51"/>
    </location>
</feature>
<accession>A0AAV7RI78</accession>
<gene>
    <name evidence="2" type="ORF">NDU88_004013</name>
</gene>
<reference evidence="2" key="1">
    <citation type="journal article" date="2022" name="bioRxiv">
        <title>Sequencing and chromosome-scale assembly of the giantPleurodeles waltlgenome.</title>
        <authorList>
            <person name="Brown T."/>
            <person name="Elewa A."/>
            <person name="Iarovenko S."/>
            <person name="Subramanian E."/>
            <person name="Araus A.J."/>
            <person name="Petzold A."/>
            <person name="Susuki M."/>
            <person name="Suzuki K.-i.T."/>
            <person name="Hayashi T."/>
            <person name="Toyoda A."/>
            <person name="Oliveira C."/>
            <person name="Osipova E."/>
            <person name="Leigh N.D."/>
            <person name="Simon A."/>
            <person name="Yun M.H."/>
        </authorList>
    </citation>
    <scope>NUCLEOTIDE SEQUENCE</scope>
    <source>
        <strain evidence="2">20211129_DDA</strain>
        <tissue evidence="2">Liver</tissue>
    </source>
</reference>
<proteinExistence type="predicted"/>
<feature type="compositionally biased region" description="Basic residues" evidence="1">
    <location>
        <begin position="29"/>
        <end position="40"/>
    </location>
</feature>
<protein>
    <submittedName>
        <fullName evidence="2">Uncharacterized protein</fullName>
    </submittedName>
</protein>
<feature type="region of interest" description="Disordered" evidence="1">
    <location>
        <begin position="86"/>
        <end position="160"/>
    </location>
</feature>